<dbReference type="AlphaFoldDB" id="A0A3N4ZLR9"/>
<protein>
    <recommendedName>
        <fullName evidence="3">Antibiotic biosynthesis monooxygenase</fullName>
    </recommendedName>
</protein>
<evidence type="ECO:0000313" key="1">
    <source>
        <dbReference type="EMBL" id="RPF20871.1"/>
    </source>
</evidence>
<name>A0A3N4ZLR9_9MICO</name>
<dbReference type="RefSeq" id="WP_123813977.1">
    <property type="nucleotide sequence ID" value="NZ_RKQZ01000001.1"/>
</dbReference>
<reference evidence="1 2" key="1">
    <citation type="submission" date="2018-11" db="EMBL/GenBank/DDBJ databases">
        <title>Sequencing the genomes of 1000 actinobacteria strains.</title>
        <authorList>
            <person name="Klenk H.-P."/>
        </authorList>
    </citation>
    <scope>NUCLEOTIDE SEQUENCE [LARGE SCALE GENOMIC DNA]</scope>
    <source>
        <strain evidence="1 2">DSM 15700</strain>
    </source>
</reference>
<accession>A0A3N4ZLR9</accession>
<proteinExistence type="predicted"/>
<dbReference type="OrthoDB" id="5182530at2"/>
<evidence type="ECO:0008006" key="3">
    <source>
        <dbReference type="Google" id="ProtNLM"/>
    </source>
</evidence>
<comment type="caution">
    <text evidence="1">The sequence shown here is derived from an EMBL/GenBank/DDBJ whole genome shotgun (WGS) entry which is preliminary data.</text>
</comment>
<evidence type="ECO:0000313" key="2">
    <source>
        <dbReference type="Proteomes" id="UP000280501"/>
    </source>
</evidence>
<sequence length="208" mass="22801">MYVRTSEVRGDPARLDEGLRLIREEIYPAVTAMDGCAGMSVLFDRNICRVVATTSWRSEDAMWASTETVRALRESAERALGGTGGSEVHQWEVAVAHHDHPVPDGAHARLTWMSCKPALIDRAVDLFRMVALPQIQEFDGFCGTTLMVDRGAGRIVGTAAVESRGAIESSRDAAAMIRERFSTELDATVDGVEEMEVAFAHLHVPEMV</sequence>
<dbReference type="EMBL" id="RKQZ01000001">
    <property type="protein sequence ID" value="RPF20871.1"/>
    <property type="molecule type" value="Genomic_DNA"/>
</dbReference>
<organism evidence="1 2">
    <name type="scientific">Myceligenerans xiligouense</name>
    <dbReference type="NCBI Taxonomy" id="253184"/>
    <lineage>
        <taxon>Bacteria</taxon>
        <taxon>Bacillati</taxon>
        <taxon>Actinomycetota</taxon>
        <taxon>Actinomycetes</taxon>
        <taxon>Micrococcales</taxon>
        <taxon>Promicromonosporaceae</taxon>
        <taxon>Myceligenerans</taxon>
    </lineage>
</organism>
<dbReference type="Proteomes" id="UP000280501">
    <property type="component" value="Unassembled WGS sequence"/>
</dbReference>
<gene>
    <name evidence="1" type="ORF">EDD34_1478</name>
</gene>
<keyword evidence="2" id="KW-1185">Reference proteome</keyword>